<dbReference type="EMBL" id="CAKLBY020000182">
    <property type="protein sequence ID" value="CAK7931704.1"/>
    <property type="molecule type" value="Genomic_DNA"/>
</dbReference>
<accession>A0AAV1UAR6</accession>
<dbReference type="Proteomes" id="UP001162060">
    <property type="component" value="Unassembled WGS sequence"/>
</dbReference>
<protein>
    <submittedName>
        <fullName evidence="1">Uncharacterized protein</fullName>
    </submittedName>
</protein>
<organism evidence="1 2">
    <name type="scientific">Peronospora matthiolae</name>
    <dbReference type="NCBI Taxonomy" id="2874970"/>
    <lineage>
        <taxon>Eukaryota</taxon>
        <taxon>Sar</taxon>
        <taxon>Stramenopiles</taxon>
        <taxon>Oomycota</taxon>
        <taxon>Peronosporomycetes</taxon>
        <taxon>Peronosporales</taxon>
        <taxon>Peronosporaceae</taxon>
        <taxon>Peronospora</taxon>
    </lineage>
</organism>
<evidence type="ECO:0000313" key="2">
    <source>
        <dbReference type="Proteomes" id="UP001162060"/>
    </source>
</evidence>
<reference evidence="1" key="1">
    <citation type="submission" date="2024-01" db="EMBL/GenBank/DDBJ databases">
        <authorList>
            <person name="Webb A."/>
        </authorList>
    </citation>
    <scope>NUCLEOTIDE SEQUENCE</scope>
    <source>
        <strain evidence="1">Pm1</strain>
    </source>
</reference>
<dbReference type="AlphaFoldDB" id="A0AAV1UAR6"/>
<sequence>MNHLLVPSSDWANVVVVDRDSTTQARANNADEQCLSFKDDANGQWLRCKDNADEQWLMHEGDAVEKGFLHERAVVEPAFPPASFVA</sequence>
<name>A0AAV1UAR6_9STRA</name>
<comment type="caution">
    <text evidence="1">The sequence shown here is derived from an EMBL/GenBank/DDBJ whole genome shotgun (WGS) entry which is preliminary data.</text>
</comment>
<gene>
    <name evidence="1" type="ORF">PM001_LOCUS16854</name>
</gene>
<evidence type="ECO:0000313" key="1">
    <source>
        <dbReference type="EMBL" id="CAK7931704.1"/>
    </source>
</evidence>
<proteinExistence type="predicted"/>